<dbReference type="RefSeq" id="WP_273844677.1">
    <property type="nucleotide sequence ID" value="NZ_JAQQWT010000010.1"/>
</dbReference>
<evidence type="ECO:0000259" key="2">
    <source>
        <dbReference type="Pfam" id="PF01464"/>
    </source>
</evidence>
<accession>A0ABV6NNW4</accession>
<protein>
    <submittedName>
        <fullName evidence="3">Lytic transglycosylase domain-containing protein</fullName>
    </submittedName>
</protein>
<keyword evidence="4" id="KW-1185">Reference proteome</keyword>
<dbReference type="EMBL" id="JBHLTR010000131">
    <property type="protein sequence ID" value="MFC0562465.1"/>
    <property type="molecule type" value="Genomic_DNA"/>
</dbReference>
<sequence>MAKKLMILVFVLSIISAMFFVENRKLTHTIEETQKINEIQRINQEMQEMRIKLASKSLASDLALNYETWLVSNVIAEELYVDSDGKFKKEWGLFLGELAQQHNIDPYIVYELLKTETGGTFDPDLVGPKTQYGHAYGIAQFMKNTAPWIAEMAELPYSDELLHDPLYSIELSVHYLNFLYTRYEDWDHALTAYHRGMGGLEAYITRNGHAMSEYAVEIQERATEFDKVAYVE</sequence>
<reference evidence="3 4" key="1">
    <citation type="submission" date="2024-09" db="EMBL/GenBank/DDBJ databases">
        <authorList>
            <person name="Sun Q."/>
            <person name="Mori K."/>
        </authorList>
    </citation>
    <scope>NUCLEOTIDE SEQUENCE [LARGE SCALE GENOMIC DNA]</scope>
    <source>
        <strain evidence="3 4">NCAIM B.02301</strain>
    </source>
</reference>
<dbReference type="PANTHER" id="PTHR37423">
    <property type="entry name" value="SOLUBLE LYTIC MUREIN TRANSGLYCOSYLASE-RELATED"/>
    <property type="match status" value="1"/>
</dbReference>
<proteinExistence type="predicted"/>
<dbReference type="InterPro" id="IPR023346">
    <property type="entry name" value="Lysozyme-like_dom_sf"/>
</dbReference>
<dbReference type="Pfam" id="PF01464">
    <property type="entry name" value="SLT"/>
    <property type="match status" value="1"/>
</dbReference>
<evidence type="ECO:0000313" key="4">
    <source>
        <dbReference type="Proteomes" id="UP001589833"/>
    </source>
</evidence>
<evidence type="ECO:0000256" key="1">
    <source>
        <dbReference type="SAM" id="Coils"/>
    </source>
</evidence>
<evidence type="ECO:0000313" key="3">
    <source>
        <dbReference type="EMBL" id="MFC0562465.1"/>
    </source>
</evidence>
<comment type="caution">
    <text evidence="3">The sequence shown here is derived from an EMBL/GenBank/DDBJ whole genome shotgun (WGS) entry which is preliminary data.</text>
</comment>
<dbReference type="Gene3D" id="1.10.530.10">
    <property type="match status" value="1"/>
</dbReference>
<feature type="domain" description="Transglycosylase SLT" evidence="2">
    <location>
        <begin position="97"/>
        <end position="210"/>
    </location>
</feature>
<dbReference type="SUPFAM" id="SSF53955">
    <property type="entry name" value="Lysozyme-like"/>
    <property type="match status" value="1"/>
</dbReference>
<dbReference type="InterPro" id="IPR008258">
    <property type="entry name" value="Transglycosylase_SLT_dom_1"/>
</dbReference>
<name>A0ABV6NNW4_9BACI</name>
<gene>
    <name evidence="3" type="ORF">ACFFH4_26925</name>
</gene>
<dbReference type="PANTHER" id="PTHR37423:SF2">
    <property type="entry name" value="MEMBRANE-BOUND LYTIC MUREIN TRANSGLYCOSYLASE C"/>
    <property type="match status" value="1"/>
</dbReference>
<keyword evidence="1" id="KW-0175">Coiled coil</keyword>
<organism evidence="3 4">
    <name type="scientific">Halalkalibacter alkalisediminis</name>
    <dbReference type="NCBI Taxonomy" id="935616"/>
    <lineage>
        <taxon>Bacteria</taxon>
        <taxon>Bacillati</taxon>
        <taxon>Bacillota</taxon>
        <taxon>Bacilli</taxon>
        <taxon>Bacillales</taxon>
        <taxon>Bacillaceae</taxon>
        <taxon>Halalkalibacter</taxon>
    </lineage>
</organism>
<feature type="coiled-coil region" evidence="1">
    <location>
        <begin position="32"/>
        <end position="59"/>
    </location>
</feature>
<dbReference type="Proteomes" id="UP001589833">
    <property type="component" value="Unassembled WGS sequence"/>
</dbReference>